<dbReference type="SUPFAM" id="SSF100950">
    <property type="entry name" value="NagB/RpiA/CoA transferase-like"/>
    <property type="match status" value="1"/>
</dbReference>
<proteinExistence type="inferred from homology"/>
<accession>A0A9P6JQ78</accession>
<evidence type="ECO:0000256" key="5">
    <source>
        <dbReference type="ARBA" id="ARBA00038966"/>
    </source>
</evidence>
<keyword evidence="9" id="KW-1185">Reference proteome</keyword>
<dbReference type="PIRSF" id="PIRSF006806">
    <property type="entry name" value="FTHF_cligase"/>
    <property type="match status" value="1"/>
</dbReference>
<evidence type="ECO:0000256" key="4">
    <source>
        <dbReference type="ARBA" id="ARBA00036539"/>
    </source>
</evidence>
<comment type="caution">
    <text evidence="8">The sequence shown here is derived from an EMBL/GenBank/DDBJ whole genome shotgun (WGS) entry which is preliminary data.</text>
</comment>
<organism evidence="8 9">
    <name type="scientific">Crepidotus variabilis</name>
    <dbReference type="NCBI Taxonomy" id="179855"/>
    <lineage>
        <taxon>Eukaryota</taxon>
        <taxon>Fungi</taxon>
        <taxon>Dikarya</taxon>
        <taxon>Basidiomycota</taxon>
        <taxon>Agaricomycotina</taxon>
        <taxon>Agaricomycetes</taxon>
        <taxon>Agaricomycetidae</taxon>
        <taxon>Agaricales</taxon>
        <taxon>Agaricineae</taxon>
        <taxon>Crepidotaceae</taxon>
        <taxon>Crepidotus</taxon>
    </lineage>
</organism>
<keyword evidence="7" id="KW-0460">Magnesium</keyword>
<evidence type="ECO:0000256" key="3">
    <source>
        <dbReference type="ARBA" id="ARBA00022840"/>
    </source>
</evidence>
<feature type="binding site" evidence="6">
    <location>
        <position position="73"/>
    </location>
    <ligand>
        <name>substrate</name>
    </ligand>
</feature>
<evidence type="ECO:0000256" key="1">
    <source>
        <dbReference type="ARBA" id="ARBA00010638"/>
    </source>
</evidence>
<name>A0A9P6JQ78_9AGAR</name>
<evidence type="ECO:0000313" key="9">
    <source>
        <dbReference type="Proteomes" id="UP000807306"/>
    </source>
</evidence>
<keyword evidence="3 6" id="KW-0067">ATP-binding</keyword>
<dbReference type="NCBIfam" id="TIGR02727">
    <property type="entry name" value="MTHFS_bact"/>
    <property type="match status" value="1"/>
</dbReference>
<evidence type="ECO:0000256" key="7">
    <source>
        <dbReference type="RuleBase" id="RU361279"/>
    </source>
</evidence>
<dbReference type="InterPro" id="IPR024185">
    <property type="entry name" value="FTHF_cligase-like_sf"/>
</dbReference>
<reference evidence="8" key="1">
    <citation type="submission" date="2020-11" db="EMBL/GenBank/DDBJ databases">
        <authorList>
            <consortium name="DOE Joint Genome Institute"/>
            <person name="Ahrendt S."/>
            <person name="Riley R."/>
            <person name="Andreopoulos W."/>
            <person name="Labutti K."/>
            <person name="Pangilinan J."/>
            <person name="Ruiz-Duenas F.J."/>
            <person name="Barrasa J.M."/>
            <person name="Sanchez-Garcia M."/>
            <person name="Camarero S."/>
            <person name="Miyauchi S."/>
            <person name="Serrano A."/>
            <person name="Linde D."/>
            <person name="Babiker R."/>
            <person name="Drula E."/>
            <person name="Ayuso-Fernandez I."/>
            <person name="Pacheco R."/>
            <person name="Padilla G."/>
            <person name="Ferreira P."/>
            <person name="Barriuso J."/>
            <person name="Kellner H."/>
            <person name="Castanera R."/>
            <person name="Alfaro M."/>
            <person name="Ramirez L."/>
            <person name="Pisabarro A.G."/>
            <person name="Kuo A."/>
            <person name="Tritt A."/>
            <person name="Lipzen A."/>
            <person name="He G."/>
            <person name="Yan M."/>
            <person name="Ng V."/>
            <person name="Cullen D."/>
            <person name="Martin F."/>
            <person name="Rosso M.-N."/>
            <person name="Henrissat B."/>
            <person name="Hibbett D."/>
            <person name="Martinez A.T."/>
            <person name="Grigoriev I.V."/>
        </authorList>
    </citation>
    <scope>NUCLEOTIDE SEQUENCE</scope>
    <source>
        <strain evidence="8">CBS 506.95</strain>
    </source>
</reference>
<comment type="cofactor">
    <cofactor evidence="7">
        <name>Mg(2+)</name>
        <dbReference type="ChEBI" id="CHEBI:18420"/>
    </cofactor>
</comment>
<feature type="binding site" evidence="6">
    <location>
        <begin position="165"/>
        <end position="173"/>
    </location>
    <ligand>
        <name>ATP</name>
        <dbReference type="ChEBI" id="CHEBI:30616"/>
    </ligand>
</feature>
<feature type="binding site" evidence="6">
    <location>
        <begin position="21"/>
        <end position="25"/>
    </location>
    <ligand>
        <name>ATP</name>
        <dbReference type="ChEBI" id="CHEBI:30616"/>
    </ligand>
</feature>
<evidence type="ECO:0000256" key="6">
    <source>
        <dbReference type="PIRSR" id="PIRSR006806-1"/>
    </source>
</evidence>
<dbReference type="GO" id="GO:0046872">
    <property type="term" value="F:metal ion binding"/>
    <property type="evidence" value="ECO:0007669"/>
    <property type="project" value="UniProtKB-KW"/>
</dbReference>
<dbReference type="GO" id="GO:0009396">
    <property type="term" value="P:folic acid-containing compound biosynthetic process"/>
    <property type="evidence" value="ECO:0007669"/>
    <property type="project" value="TreeGrafter"/>
</dbReference>
<keyword evidence="2 6" id="KW-0547">Nucleotide-binding</keyword>
<evidence type="ECO:0000256" key="2">
    <source>
        <dbReference type="ARBA" id="ARBA00022741"/>
    </source>
</evidence>
<comment type="similarity">
    <text evidence="1 7">Belongs to the 5-formyltetrahydrofolate cyclo-ligase family.</text>
</comment>
<feature type="binding site" evidence="6">
    <location>
        <position position="67"/>
    </location>
    <ligand>
        <name>substrate</name>
    </ligand>
</feature>
<dbReference type="GO" id="GO:0035999">
    <property type="term" value="P:tetrahydrofolate interconversion"/>
    <property type="evidence" value="ECO:0007669"/>
    <property type="project" value="TreeGrafter"/>
</dbReference>
<dbReference type="Gene3D" id="3.40.50.10420">
    <property type="entry name" value="NagB/RpiA/CoA transferase-like"/>
    <property type="match status" value="1"/>
</dbReference>
<dbReference type="InterPro" id="IPR002698">
    <property type="entry name" value="FTHF_cligase"/>
</dbReference>
<dbReference type="Proteomes" id="UP000807306">
    <property type="component" value="Unassembled WGS sequence"/>
</dbReference>
<keyword evidence="7" id="KW-0479">Metal-binding</keyword>
<dbReference type="EMBL" id="MU157853">
    <property type="protein sequence ID" value="KAF9528439.1"/>
    <property type="molecule type" value="Genomic_DNA"/>
</dbReference>
<evidence type="ECO:0000313" key="8">
    <source>
        <dbReference type="EMBL" id="KAF9528439.1"/>
    </source>
</evidence>
<dbReference type="OrthoDB" id="2015992at2759"/>
<dbReference type="EC" id="6.3.3.2" evidence="5 7"/>
<gene>
    <name evidence="8" type="ORF">CPB83DRAFT_854621</name>
</gene>
<dbReference type="InterPro" id="IPR037171">
    <property type="entry name" value="NagB/RpiA_transferase-like"/>
</dbReference>
<dbReference type="GO" id="GO:0005739">
    <property type="term" value="C:mitochondrion"/>
    <property type="evidence" value="ECO:0007669"/>
    <property type="project" value="TreeGrafter"/>
</dbReference>
<comment type="catalytic activity">
    <reaction evidence="4 7">
        <text>(6S)-5-formyl-5,6,7,8-tetrahydrofolate + ATP = (6R)-5,10-methenyltetrahydrofolate + ADP + phosphate</text>
        <dbReference type="Rhea" id="RHEA:10488"/>
        <dbReference type="ChEBI" id="CHEBI:30616"/>
        <dbReference type="ChEBI" id="CHEBI:43474"/>
        <dbReference type="ChEBI" id="CHEBI:57455"/>
        <dbReference type="ChEBI" id="CHEBI:57457"/>
        <dbReference type="ChEBI" id="CHEBI:456216"/>
        <dbReference type="EC" id="6.3.3.2"/>
    </reaction>
</comment>
<dbReference type="GO" id="GO:0005524">
    <property type="term" value="F:ATP binding"/>
    <property type="evidence" value="ECO:0007669"/>
    <property type="project" value="UniProtKB-KW"/>
</dbReference>
<dbReference type="PANTHER" id="PTHR23407:SF1">
    <property type="entry name" value="5-FORMYLTETRAHYDROFOLATE CYCLO-LIGASE"/>
    <property type="match status" value="1"/>
</dbReference>
<dbReference type="AlphaFoldDB" id="A0A9P6JQ78"/>
<dbReference type="GO" id="GO:0030272">
    <property type="term" value="F:5-formyltetrahydrofolate cyclo-ligase activity"/>
    <property type="evidence" value="ECO:0007669"/>
    <property type="project" value="UniProtKB-EC"/>
</dbReference>
<sequence>MSSTASSRSAHAIYGAIKAQKQALRKSMAASLRPLSSDELKEQTKMIHARVMTLQHFKESKSVSCYLSMPSSEAGTSELVDSILDSGKRLFVPKVQSKDDSIMDFLRVYSSEDLACLPAGTWGIKEPADSWEDHERTSILRNKAEAELLDMIILPGVAFDRNLLRLGHGKGYYDRFITAYVASGRPKPLLVGICLREQLLPEGKLVPGESHDWKLDVLVTADEIITRDVATSKELDNVRV</sequence>
<dbReference type="Pfam" id="PF01812">
    <property type="entry name" value="5-FTHF_cyc-lig"/>
    <property type="match status" value="1"/>
</dbReference>
<protein>
    <recommendedName>
        <fullName evidence="5 7">5-formyltetrahydrofolate cyclo-ligase</fullName>
        <ecNumber evidence="5 7">6.3.3.2</ecNumber>
    </recommendedName>
</protein>
<dbReference type="PANTHER" id="PTHR23407">
    <property type="entry name" value="ATPASE INHIBITOR/5-FORMYLTETRAHYDROFOLATE CYCLO-LIGASE"/>
    <property type="match status" value="1"/>
</dbReference>